<name>A0A212U1E5_9MICO</name>
<evidence type="ECO:0000313" key="3">
    <source>
        <dbReference type="EMBL" id="SNC71944.1"/>
    </source>
</evidence>
<sequence length="273" mass="28804">MAIDPRMLGAPSPEVGASSGAPLEPGELIRWAAHTQIPCQDAVAQRGGVLALADGAGVGPAARPGCEHEVDWFSQRLVDAVVDHLSPADALGPVVGEPVGLREAVAHGIEAVRAAHPQCDADTGPWSTLTMARVVGDELEFLALCDSSLIVEFVDGQVLQVIDDRLDGVNAPGASMNAPGGWWSARGDVRAAEEARTGSFPLADVRRAWLASDGATRPLETWHQYDAAEWARRAAEDTLALAHSIRTHETETAAEMTAAGRKAHDDLTILRVV</sequence>
<evidence type="ECO:0000256" key="1">
    <source>
        <dbReference type="SAM" id="MobiDB-lite"/>
    </source>
</evidence>
<dbReference type="EMBL" id="FYEZ01000002">
    <property type="protein sequence ID" value="SNC71944.1"/>
    <property type="molecule type" value="Genomic_DNA"/>
</dbReference>
<feature type="domain" description="PPM-type phosphatase" evidence="2">
    <location>
        <begin position="33"/>
        <end position="231"/>
    </location>
</feature>
<reference evidence="3 4" key="1">
    <citation type="submission" date="2017-06" db="EMBL/GenBank/DDBJ databases">
        <authorList>
            <person name="Kim H.J."/>
            <person name="Triplett B.A."/>
        </authorList>
    </citation>
    <scope>NUCLEOTIDE SEQUENCE [LARGE SCALE GENOMIC DNA]</scope>
    <source>
        <strain evidence="3 4">DSM 22179</strain>
    </source>
</reference>
<dbReference type="InterPro" id="IPR001932">
    <property type="entry name" value="PPM-type_phosphatase-like_dom"/>
</dbReference>
<dbReference type="AlphaFoldDB" id="A0A212U1E5"/>
<dbReference type="InterPro" id="IPR036457">
    <property type="entry name" value="PPM-type-like_dom_sf"/>
</dbReference>
<gene>
    <name evidence="3" type="ORF">SAMN05445756_1670</name>
</gene>
<accession>A0A212U1E5</accession>
<feature type="region of interest" description="Disordered" evidence="1">
    <location>
        <begin position="1"/>
        <end position="22"/>
    </location>
</feature>
<dbReference type="Pfam" id="PF13672">
    <property type="entry name" value="PP2C_2"/>
    <property type="match status" value="1"/>
</dbReference>
<organism evidence="3 4">
    <name type="scientific">Kytococcus aerolatus</name>
    <dbReference type="NCBI Taxonomy" id="592308"/>
    <lineage>
        <taxon>Bacteria</taxon>
        <taxon>Bacillati</taxon>
        <taxon>Actinomycetota</taxon>
        <taxon>Actinomycetes</taxon>
        <taxon>Micrococcales</taxon>
        <taxon>Kytococcaceae</taxon>
        <taxon>Kytococcus</taxon>
    </lineage>
</organism>
<protein>
    <submittedName>
        <fullName evidence="3">Protein phosphatase 2C</fullName>
    </submittedName>
</protein>
<dbReference type="SUPFAM" id="SSF81606">
    <property type="entry name" value="PP2C-like"/>
    <property type="match status" value="1"/>
</dbReference>
<dbReference type="Proteomes" id="UP000198122">
    <property type="component" value="Unassembled WGS sequence"/>
</dbReference>
<proteinExistence type="predicted"/>
<evidence type="ECO:0000259" key="2">
    <source>
        <dbReference type="Pfam" id="PF13672"/>
    </source>
</evidence>
<evidence type="ECO:0000313" key="4">
    <source>
        <dbReference type="Proteomes" id="UP000198122"/>
    </source>
</evidence>
<dbReference type="RefSeq" id="WP_015778995.1">
    <property type="nucleotide sequence ID" value="NZ_FYEZ01000002.1"/>
</dbReference>
<dbReference type="Gene3D" id="3.60.40.10">
    <property type="entry name" value="PPM-type phosphatase domain"/>
    <property type="match status" value="1"/>
</dbReference>
<dbReference type="OrthoDB" id="3190646at2"/>
<keyword evidence="4" id="KW-1185">Reference proteome</keyword>